<dbReference type="AlphaFoldDB" id="A0A0G3HA50"/>
<dbReference type="GO" id="GO:0003678">
    <property type="term" value="F:DNA helicase activity"/>
    <property type="evidence" value="ECO:0007669"/>
    <property type="project" value="UniProtKB-ARBA"/>
</dbReference>
<proteinExistence type="inferred from homology"/>
<dbReference type="InterPro" id="IPR050534">
    <property type="entry name" value="Coronavir_polyprotein_1ab"/>
</dbReference>
<reference evidence="9 10" key="1">
    <citation type="journal article" date="2015" name="Genome Announc.">
        <title>Complete Genome Sequence of the Type Strain Corynebacterium testudinoris DSM 44614, Recovered from Necrotic Lesions in the Mouth of a Tortoise.</title>
        <authorList>
            <person name="Ruckert C."/>
            <person name="Kriete M."/>
            <person name="Jaenicke S."/>
            <person name="Winkler A."/>
            <person name="Tauch A."/>
        </authorList>
    </citation>
    <scope>NUCLEOTIDE SEQUENCE [LARGE SCALE GENOMIC DNA]</scope>
    <source>
        <strain evidence="9 10">DSM 44614</strain>
    </source>
</reference>
<feature type="domain" description="DNA2/NAM7 helicase helicase" evidence="7">
    <location>
        <begin position="312"/>
        <end position="827"/>
    </location>
</feature>
<dbReference type="GO" id="GO:0005524">
    <property type="term" value="F:ATP binding"/>
    <property type="evidence" value="ECO:0007669"/>
    <property type="project" value="UniProtKB-KW"/>
</dbReference>
<keyword evidence="10" id="KW-1185">Reference proteome</keyword>
<accession>A0A0G3HA50</accession>
<dbReference type="Pfam" id="PF13087">
    <property type="entry name" value="AAA_12"/>
    <property type="match status" value="1"/>
</dbReference>
<evidence type="ECO:0000313" key="10">
    <source>
        <dbReference type="Proteomes" id="UP000035540"/>
    </source>
</evidence>
<dbReference type="Pfam" id="PF13086">
    <property type="entry name" value="AAA_11"/>
    <property type="match status" value="1"/>
</dbReference>
<evidence type="ECO:0000256" key="4">
    <source>
        <dbReference type="ARBA" id="ARBA00022806"/>
    </source>
</evidence>
<evidence type="ECO:0000256" key="3">
    <source>
        <dbReference type="ARBA" id="ARBA00022801"/>
    </source>
</evidence>
<keyword evidence="4" id="KW-0347">Helicase</keyword>
<dbReference type="PATRIC" id="fig|136857.5.peg.2173"/>
<evidence type="ECO:0000256" key="5">
    <source>
        <dbReference type="ARBA" id="ARBA00022840"/>
    </source>
</evidence>
<evidence type="ECO:0000256" key="1">
    <source>
        <dbReference type="ARBA" id="ARBA00007913"/>
    </source>
</evidence>
<dbReference type="InterPro" id="IPR041677">
    <property type="entry name" value="DNA2/NAM7_AAA_11"/>
</dbReference>
<reference evidence="10" key="2">
    <citation type="submission" date="2015-05" db="EMBL/GenBank/DDBJ databases">
        <title>Complete genome sequence of Corynebacterium testudinoris DSM 44614, recovered from necrotic lesions in the mouth of a tortoise.</title>
        <authorList>
            <person name="Ruckert C."/>
            <person name="Albersmeier A."/>
            <person name="Winkler A."/>
            <person name="Tauch A."/>
        </authorList>
    </citation>
    <scope>NUCLEOTIDE SEQUENCE [LARGE SCALE GENOMIC DNA]</scope>
    <source>
        <strain evidence="10">DSM 44614</strain>
    </source>
</reference>
<evidence type="ECO:0000259" key="8">
    <source>
        <dbReference type="Pfam" id="PF13087"/>
    </source>
</evidence>
<dbReference type="PANTHER" id="PTHR43788">
    <property type="entry name" value="DNA2/NAM7 HELICASE FAMILY MEMBER"/>
    <property type="match status" value="1"/>
</dbReference>
<evidence type="ECO:0000259" key="7">
    <source>
        <dbReference type="Pfam" id="PF13086"/>
    </source>
</evidence>
<feature type="coiled-coil region" evidence="6">
    <location>
        <begin position="638"/>
        <end position="679"/>
    </location>
</feature>
<dbReference type="KEGG" id="cted:CTEST_10960"/>
<organism evidence="9 10">
    <name type="scientific">Corynebacterium testudinoris</name>
    <dbReference type="NCBI Taxonomy" id="136857"/>
    <lineage>
        <taxon>Bacteria</taxon>
        <taxon>Bacillati</taxon>
        <taxon>Actinomycetota</taxon>
        <taxon>Actinomycetes</taxon>
        <taxon>Mycobacteriales</taxon>
        <taxon>Corynebacteriaceae</taxon>
        <taxon>Corynebacterium</taxon>
    </lineage>
</organism>
<dbReference type="PANTHER" id="PTHR43788:SF8">
    <property type="entry name" value="DNA-BINDING PROTEIN SMUBP-2"/>
    <property type="match status" value="1"/>
</dbReference>
<feature type="domain" description="DNA2/NAM7 helicase-like C-terminal" evidence="8">
    <location>
        <begin position="876"/>
        <end position="1047"/>
    </location>
</feature>
<dbReference type="Proteomes" id="UP000035540">
    <property type="component" value="Chromosome"/>
</dbReference>
<gene>
    <name evidence="9" type="ORF">CTEST_10960</name>
</gene>
<keyword evidence="3" id="KW-0378">Hydrolase</keyword>
<feature type="coiled-coil region" evidence="6">
    <location>
        <begin position="516"/>
        <end position="567"/>
    </location>
</feature>
<dbReference type="InterPro" id="IPR027417">
    <property type="entry name" value="P-loop_NTPase"/>
</dbReference>
<name>A0A0G3HA50_9CORY</name>
<keyword evidence="2" id="KW-0547">Nucleotide-binding</keyword>
<evidence type="ECO:0000256" key="2">
    <source>
        <dbReference type="ARBA" id="ARBA00022741"/>
    </source>
</evidence>
<dbReference type="Gene3D" id="3.40.50.300">
    <property type="entry name" value="P-loop containing nucleotide triphosphate hydrolases"/>
    <property type="match status" value="3"/>
</dbReference>
<dbReference type="CDD" id="cd18808">
    <property type="entry name" value="SF1_C_Upf1"/>
    <property type="match status" value="1"/>
</dbReference>
<protein>
    <submittedName>
        <fullName evidence="9">AAA domain</fullName>
    </submittedName>
</protein>
<dbReference type="GO" id="GO:0016787">
    <property type="term" value="F:hydrolase activity"/>
    <property type="evidence" value="ECO:0007669"/>
    <property type="project" value="UniProtKB-KW"/>
</dbReference>
<comment type="similarity">
    <text evidence="1">Belongs to the DNA2/NAM7 helicase family.</text>
</comment>
<dbReference type="InterPro" id="IPR041679">
    <property type="entry name" value="DNA2/NAM7-like_C"/>
</dbReference>
<evidence type="ECO:0000313" key="9">
    <source>
        <dbReference type="EMBL" id="AKK09610.1"/>
    </source>
</evidence>
<dbReference type="InterPro" id="IPR047187">
    <property type="entry name" value="SF1_C_Upf1"/>
</dbReference>
<dbReference type="SUPFAM" id="SSF52540">
    <property type="entry name" value="P-loop containing nucleoside triphosphate hydrolases"/>
    <property type="match status" value="1"/>
</dbReference>
<sequence length="1064" mass="118816">MRGMEAVRDRRESLRILSFWWMLELFSPQQVPVVPREATQPADRQVIQWRPGNPLPWDTLPSARPLYGKQRVWQHTVFLGVYKLAATYEALEQFFGADPDAYDNRPNAESACAGIIVDNDGRLVTDSGILSSALWAAGRIRESGPNDSRWMDEFEDASKELMKSIDSLEGRRRQAGPDEPPPPLDSDSLVQLLELSHRAAGVNGFNDLADNRIVIQSVAVLPSRVDEEDTEGKGADFLNSFYLDDLATVRKHVALGNCGEGLTAYLTGDKVLPTSTRTDVIKQPDAVDAWTSIERLPKGRWPSNPQHSLALSQQFAVNRALNGLGRGAGLMGVNGPPGTGKTTMLRDILAGNVVERARRLAALEKPTDAFTKVTHRWNDRAGYPRKVRQLTPELTGFEMVVASANNAAVENVTTEIPEESAVDAPWRGHLDYFSEIATEVLRAGTSKTPSAWGLVAARLGKKSNRSAFLSSFWFDKKPSKNQEFDEDSVPRMQTRLKQWRDGDVAFTPWTDARQAFHIAEQRVDTLLRERAQAQHRLRRVRELPRRALELQSEVELVSKHLKKAQSNLSQCQTHHEEREAVRAQAAESHGRHLAAKPGALETIFSFGQAIRDWRSHHDELLLELVETENSQREAAAVVQETEERVRQLGNHLSSAQRELKSVQRNLAKLRAECAKDEERLGTAYPGPAWIGDERELHAPWLDEELNSARSDLFVAALQLHQDFLANAAREMLEGLRAASDVLSGNSPRDLEPGKIKAAWQHFFLVVPLISTTFASASRMFEGIGAEAIGWLLIDEAGQSSPQFAAGMIWRAQRTIAVGDPLQLEPVVTIPEKAQRHIAHSYGISTTWIPPRASVQTLADRVTPFGTFLDQGEEKSWVSAPLRVHRRCDDPMFSLCNQIAYNNLMVDGVYRDLASDQFDSPDKPVVAVSYWADEPASNPGSHYQPNQIRRLEKALGYLDSQGIPPSEIIVITPFRDVANKLQNLTRKYESLRAGTIHTAQGREASVVILVLGGDPNKPGAPAYWASTPNLVNVAASRAKRRLYVIGDRRFWKQYNYFRDLSNALR</sequence>
<keyword evidence="5" id="KW-0067">ATP-binding</keyword>
<evidence type="ECO:0000256" key="6">
    <source>
        <dbReference type="SAM" id="Coils"/>
    </source>
</evidence>
<dbReference type="EMBL" id="CP011545">
    <property type="protein sequence ID" value="AKK09610.1"/>
    <property type="molecule type" value="Genomic_DNA"/>
</dbReference>
<keyword evidence="6" id="KW-0175">Coiled coil</keyword>